<gene>
    <name evidence="2" type="ORF">I79_003842</name>
</gene>
<dbReference type="EMBL" id="JH000100">
    <property type="protein sequence ID" value="EGW01234.1"/>
    <property type="molecule type" value="Genomic_DNA"/>
</dbReference>
<proteinExistence type="predicted"/>
<evidence type="ECO:0000313" key="3">
    <source>
        <dbReference type="Proteomes" id="UP000001075"/>
    </source>
</evidence>
<dbReference type="AlphaFoldDB" id="G3H120"/>
<sequence length="64" mass="7233">MTLKHRPLPEFLTFYSWYGHLTNWPMVKSIAKSAPDPPKPLPHQPRTPSTPLKRKHTGSLSTAG</sequence>
<evidence type="ECO:0000256" key="1">
    <source>
        <dbReference type="SAM" id="MobiDB-lite"/>
    </source>
</evidence>
<protein>
    <submittedName>
        <fullName evidence="2">Uncharacterized protein</fullName>
    </submittedName>
</protein>
<reference evidence="3" key="1">
    <citation type="journal article" date="2011" name="Nat. Biotechnol.">
        <title>The genomic sequence of the Chinese hamster ovary (CHO)-K1 cell line.</title>
        <authorList>
            <person name="Xu X."/>
            <person name="Nagarajan H."/>
            <person name="Lewis N.E."/>
            <person name="Pan S."/>
            <person name="Cai Z."/>
            <person name="Liu X."/>
            <person name="Chen W."/>
            <person name="Xie M."/>
            <person name="Wang W."/>
            <person name="Hammond S."/>
            <person name="Andersen M.R."/>
            <person name="Neff N."/>
            <person name="Passarelli B."/>
            <person name="Koh W."/>
            <person name="Fan H.C."/>
            <person name="Wang J."/>
            <person name="Gui Y."/>
            <person name="Lee K.H."/>
            <person name="Betenbaugh M.J."/>
            <person name="Quake S.R."/>
            <person name="Famili I."/>
            <person name="Palsson B.O."/>
            <person name="Wang J."/>
        </authorList>
    </citation>
    <scope>NUCLEOTIDE SEQUENCE [LARGE SCALE GENOMIC DNA]</scope>
    <source>
        <strain evidence="3">CHO K1 cell line</strain>
    </source>
</reference>
<feature type="region of interest" description="Disordered" evidence="1">
    <location>
        <begin position="30"/>
        <end position="64"/>
    </location>
</feature>
<dbReference type="Proteomes" id="UP000001075">
    <property type="component" value="Unassembled WGS sequence"/>
</dbReference>
<evidence type="ECO:0000313" key="2">
    <source>
        <dbReference type="EMBL" id="EGW01234.1"/>
    </source>
</evidence>
<organism evidence="2 3">
    <name type="scientific">Cricetulus griseus</name>
    <name type="common">Chinese hamster</name>
    <name type="synonym">Cricetulus barabensis griseus</name>
    <dbReference type="NCBI Taxonomy" id="10029"/>
    <lineage>
        <taxon>Eukaryota</taxon>
        <taxon>Metazoa</taxon>
        <taxon>Chordata</taxon>
        <taxon>Craniata</taxon>
        <taxon>Vertebrata</taxon>
        <taxon>Euteleostomi</taxon>
        <taxon>Mammalia</taxon>
        <taxon>Eutheria</taxon>
        <taxon>Euarchontoglires</taxon>
        <taxon>Glires</taxon>
        <taxon>Rodentia</taxon>
        <taxon>Myomorpha</taxon>
        <taxon>Muroidea</taxon>
        <taxon>Cricetidae</taxon>
        <taxon>Cricetinae</taxon>
        <taxon>Cricetulus</taxon>
    </lineage>
</organism>
<accession>G3H120</accession>
<dbReference type="InParanoid" id="G3H120"/>
<feature type="compositionally biased region" description="Pro residues" evidence="1">
    <location>
        <begin position="35"/>
        <end position="45"/>
    </location>
</feature>
<name>G3H120_CRIGR</name>